<dbReference type="Proteomes" id="UP000020681">
    <property type="component" value="Unassembled WGS sequence"/>
</dbReference>
<protein>
    <submittedName>
        <fullName evidence="1">Uncharacterized protein</fullName>
    </submittedName>
</protein>
<comment type="caution">
    <text evidence="1">The sequence shown here is derived from an EMBL/GenBank/DDBJ whole genome shotgun (WGS) entry which is preliminary data.</text>
</comment>
<evidence type="ECO:0000313" key="1">
    <source>
        <dbReference type="EMBL" id="EUA88679.1"/>
    </source>
</evidence>
<dbReference type="EMBL" id="JAOL01000136">
    <property type="protein sequence ID" value="EUA88679.1"/>
    <property type="molecule type" value="Genomic_DNA"/>
</dbReference>
<sequence length="87" mass="9251">MSLTVADIDRWDAQAVREVFHAATARAQVSLEVSRQLATLSIFANSGGKTAEDAAHQNAGLRRDLDAHGNEALAVGRGRRIGPLMGL</sequence>
<accession>A0ABN0QV42</accession>
<evidence type="ECO:0000313" key="2">
    <source>
        <dbReference type="Proteomes" id="UP000020681"/>
    </source>
</evidence>
<gene>
    <name evidence="1" type="ORF">I551_4846</name>
</gene>
<organism evidence="1 2">
    <name type="scientific">Mycobacterium ulcerans str. Harvey</name>
    <dbReference type="NCBI Taxonomy" id="1299332"/>
    <lineage>
        <taxon>Bacteria</taxon>
        <taxon>Bacillati</taxon>
        <taxon>Actinomycetota</taxon>
        <taxon>Actinomycetes</taxon>
        <taxon>Mycobacteriales</taxon>
        <taxon>Mycobacteriaceae</taxon>
        <taxon>Mycobacterium</taxon>
        <taxon>Mycobacterium ulcerans group</taxon>
    </lineage>
</organism>
<proteinExistence type="predicted"/>
<name>A0ABN0QV42_MYCUL</name>
<reference evidence="1 2" key="1">
    <citation type="submission" date="2014-01" db="EMBL/GenBank/DDBJ databases">
        <authorList>
            <person name="Dobos K."/>
            <person name="Lenaerts A."/>
            <person name="Ordway D."/>
            <person name="DeGroote M.A."/>
            <person name="Parker T."/>
            <person name="Sizemore C."/>
            <person name="Tallon L.J."/>
            <person name="Sadzewicz L.K."/>
            <person name="Sengamalay N."/>
            <person name="Fraser C.M."/>
            <person name="Hine E."/>
            <person name="Shefchek K.A."/>
            <person name="Das S.P."/>
            <person name="Tettelin H."/>
        </authorList>
    </citation>
    <scope>NUCLEOTIDE SEQUENCE [LARGE SCALE GENOMIC DNA]</scope>
    <source>
        <strain evidence="1 2">Harvey</strain>
    </source>
</reference>
<keyword evidence="2" id="KW-1185">Reference proteome</keyword>